<comment type="caution">
    <text evidence="1">The sequence shown here is derived from an EMBL/GenBank/DDBJ whole genome shotgun (WGS) entry which is preliminary data.</text>
</comment>
<keyword evidence="2" id="KW-1185">Reference proteome</keyword>
<evidence type="ECO:0000313" key="2">
    <source>
        <dbReference type="Proteomes" id="UP001595191"/>
    </source>
</evidence>
<evidence type="ECO:0000313" key="1">
    <source>
        <dbReference type="EMBL" id="MFH6603384.1"/>
    </source>
</evidence>
<proteinExistence type="predicted"/>
<dbReference type="Proteomes" id="UP001595191">
    <property type="component" value="Unassembled WGS sequence"/>
</dbReference>
<sequence>MTILLYIVVTLISFLLMEVVTWLTHKFVMHGFLWVLHEDHHQPRYQGVFEKNDTFFVIGAIPSILLFYFGTFPSLNYLFFIGLGIFLYGACYFLVHDVIIHRRFKWFDNVKNPYFKALRKAHKVHHKHLGKEDGECFGMLYVPMKYFKQYIK</sequence>
<protein>
    <submittedName>
        <fullName evidence="1">Carotene hydroxylase</fullName>
    </submittedName>
</protein>
<dbReference type="EMBL" id="JBHFPV010000001">
    <property type="protein sequence ID" value="MFH6603384.1"/>
    <property type="molecule type" value="Genomic_DNA"/>
</dbReference>
<organism evidence="1 2">
    <name type="scientific">Meishania litoralis</name>
    <dbReference type="NCBI Taxonomy" id="3434685"/>
    <lineage>
        <taxon>Bacteria</taxon>
        <taxon>Pseudomonadati</taxon>
        <taxon>Bacteroidota</taxon>
        <taxon>Flavobacteriia</taxon>
        <taxon>Flavobacteriales</taxon>
        <taxon>Flavobacteriaceae</taxon>
        <taxon>Meishania</taxon>
    </lineage>
</organism>
<gene>
    <name evidence="1" type="ORF">ACEZ3G_07845</name>
</gene>
<reference evidence="1" key="1">
    <citation type="submission" date="2024-09" db="EMBL/GenBank/DDBJ databases">
        <authorList>
            <person name="Liu J."/>
        </authorList>
    </citation>
    <scope>NUCLEOTIDE SEQUENCE</scope>
    <source>
        <strain evidence="1">NBU2967</strain>
    </source>
</reference>
<accession>A0ACC7LJF3</accession>
<name>A0ACC7LJF3_9FLAO</name>